<dbReference type="Gene3D" id="1.25.40.10">
    <property type="entry name" value="Tetratricopeptide repeat domain"/>
    <property type="match status" value="1"/>
</dbReference>
<evidence type="ECO:0000256" key="1">
    <source>
        <dbReference type="SAM" id="SignalP"/>
    </source>
</evidence>
<feature type="chain" id="PRO_5015731254" evidence="1">
    <location>
        <begin position="20"/>
        <end position="285"/>
    </location>
</feature>
<dbReference type="Proteomes" id="UP000245375">
    <property type="component" value="Unassembled WGS sequence"/>
</dbReference>
<gene>
    <name evidence="2" type="ORF">DIS18_10960</name>
</gene>
<reference evidence="2 3" key="1">
    <citation type="submission" date="2018-05" db="EMBL/GenBank/DDBJ databases">
        <title>Algibacter marinivivus sp. nov., isolated from sample around a algae.</title>
        <authorList>
            <person name="Zhong X."/>
        </authorList>
    </citation>
    <scope>NUCLEOTIDE SEQUENCE [LARGE SCALE GENOMIC DNA]</scope>
    <source>
        <strain evidence="2 3">ZY111</strain>
    </source>
</reference>
<accession>A0A2U2X4N7</accession>
<dbReference type="RefSeq" id="WP_109353100.1">
    <property type="nucleotide sequence ID" value="NZ_QFRI01000002.1"/>
</dbReference>
<dbReference type="AlphaFoldDB" id="A0A2U2X4N7"/>
<dbReference type="OrthoDB" id="187854at2"/>
<dbReference type="InterPro" id="IPR021314">
    <property type="entry name" value="DUF2911"/>
</dbReference>
<name>A0A2U2X4N7_9FLAO</name>
<keyword evidence="1" id="KW-0732">Signal</keyword>
<feature type="signal peptide" evidence="1">
    <location>
        <begin position="1"/>
        <end position="19"/>
    </location>
</feature>
<dbReference type="Pfam" id="PF11138">
    <property type="entry name" value="DUF2911"/>
    <property type="match status" value="1"/>
</dbReference>
<sequence length="285" mass="31414">MKKLLVLFLMCTTIYSVNAQIETPQPSPSAKLEQKVGLTDITIEYSRPGVKGRKIFGGLEPFGTIWRTGANKNTIITFSDDVKIAGQDVKAGSYAIFTRLNSATSWDVMFYNDTNNWGTPSPKKWDDSKVVATANVKVEEVPFNVETFAIDINNIKNDSAVLELIWEKSYAAVPFTVPTNAKVTANIAKVMNGPSGDDYYAAAVYNLESGGDIAKAVTWIDKAVDMSKDKPKFWWIHQQALIHAKSGDKKAAIAAAKSSLALAKEAKYDAYIRKNEEVLKEWGAM</sequence>
<reference evidence="3" key="2">
    <citation type="submission" date="2018-05" db="EMBL/GenBank/DDBJ databases">
        <title>Algibacter marinivivus sp. nov., isolated from sample around a algae.</title>
        <authorList>
            <person name="Lu D."/>
        </authorList>
    </citation>
    <scope>NUCLEOTIDE SEQUENCE [LARGE SCALE GENOMIC DNA]</scope>
    <source>
        <strain evidence="3">ZY111</strain>
    </source>
</reference>
<proteinExistence type="predicted"/>
<comment type="caution">
    <text evidence="2">The sequence shown here is derived from an EMBL/GenBank/DDBJ whole genome shotgun (WGS) entry which is preliminary data.</text>
</comment>
<keyword evidence="3" id="KW-1185">Reference proteome</keyword>
<organism evidence="2 3">
    <name type="scientific">Algibacter marinivivus</name>
    <dbReference type="NCBI Taxonomy" id="2100723"/>
    <lineage>
        <taxon>Bacteria</taxon>
        <taxon>Pseudomonadati</taxon>
        <taxon>Bacteroidota</taxon>
        <taxon>Flavobacteriia</taxon>
        <taxon>Flavobacteriales</taxon>
        <taxon>Flavobacteriaceae</taxon>
        <taxon>Algibacter</taxon>
    </lineage>
</organism>
<evidence type="ECO:0000313" key="2">
    <source>
        <dbReference type="EMBL" id="PWH82745.1"/>
    </source>
</evidence>
<evidence type="ECO:0000313" key="3">
    <source>
        <dbReference type="Proteomes" id="UP000245375"/>
    </source>
</evidence>
<protein>
    <submittedName>
        <fullName evidence="2">Dihydrolipoamide dehydrogenase</fullName>
    </submittedName>
</protein>
<dbReference type="EMBL" id="QFRI01000002">
    <property type="protein sequence ID" value="PWH82745.1"/>
    <property type="molecule type" value="Genomic_DNA"/>
</dbReference>
<reference evidence="3" key="3">
    <citation type="submission" date="2018-05" db="EMBL/GenBank/DDBJ databases">
        <authorList>
            <person name="Lu D."/>
        </authorList>
    </citation>
    <scope>NUCLEOTIDE SEQUENCE [LARGE SCALE GENOMIC DNA]</scope>
    <source>
        <strain evidence="3">ZY111</strain>
    </source>
</reference>
<dbReference type="InterPro" id="IPR011990">
    <property type="entry name" value="TPR-like_helical_dom_sf"/>
</dbReference>